<evidence type="ECO:0000256" key="3">
    <source>
        <dbReference type="ARBA" id="ARBA00022729"/>
    </source>
</evidence>
<evidence type="ECO:0000259" key="5">
    <source>
        <dbReference type="Pfam" id="PF09084"/>
    </source>
</evidence>
<keyword evidence="3 4" id="KW-0732">Signal</keyword>
<dbReference type="InterPro" id="IPR006311">
    <property type="entry name" value="TAT_signal"/>
</dbReference>
<dbReference type="EMBL" id="JACIEN010000004">
    <property type="protein sequence ID" value="MBB4018501.1"/>
    <property type="molecule type" value="Genomic_DNA"/>
</dbReference>
<dbReference type="RefSeq" id="WP_183317433.1">
    <property type="nucleotide sequence ID" value="NZ_JACIEN010000004.1"/>
</dbReference>
<dbReference type="GO" id="GO:0016020">
    <property type="term" value="C:membrane"/>
    <property type="evidence" value="ECO:0007669"/>
    <property type="project" value="InterPro"/>
</dbReference>
<dbReference type="InterPro" id="IPR015168">
    <property type="entry name" value="SsuA/THI5"/>
</dbReference>
<sequence length="326" mass="33529">MIPTTRRSIITAALALAGAFSLAGAAGVATAAEKPKTVRITYVASPFNVPSIVMRAKGYLDEAFAPFGITVESPEITSGAQQVQAIAAGEIDIASVLGGSSAILGKANGADVMVIAAYSRNPEAYGILAAKGGPAAIADLKGKTVAGPKGTVLNQLLAAALKANGMTLADVDYINMDLGAARAALLAGKVDAATLAGNNALAVEQAGGHVIVNGKGLLNPTTVIGVRGAFLKEHPDLVEAYLAAHRKALDFMAKEPEEALKLAAEEQKISLEDARRMNAWYDFTLAMTDADVANLAADQEFMVEAGMLKKTIDVKADLIAPIAFGK</sequence>
<dbReference type="Pfam" id="PF09084">
    <property type="entry name" value="NMT1"/>
    <property type="match status" value="1"/>
</dbReference>
<dbReference type="InterPro" id="IPR010067">
    <property type="entry name" value="ABC_SsuA_sub-bd"/>
</dbReference>
<dbReference type="SUPFAM" id="SSF53850">
    <property type="entry name" value="Periplasmic binding protein-like II"/>
    <property type="match status" value="1"/>
</dbReference>
<evidence type="ECO:0000256" key="1">
    <source>
        <dbReference type="ARBA" id="ARBA00004418"/>
    </source>
</evidence>
<feature type="signal peptide" evidence="4">
    <location>
        <begin position="1"/>
        <end position="31"/>
    </location>
</feature>
<dbReference type="Gene3D" id="3.40.190.10">
    <property type="entry name" value="Periplasmic binding protein-like II"/>
    <property type="match status" value="2"/>
</dbReference>
<dbReference type="Proteomes" id="UP000577362">
    <property type="component" value="Unassembled WGS sequence"/>
</dbReference>
<comment type="caution">
    <text evidence="6">The sequence shown here is derived from an EMBL/GenBank/DDBJ whole genome shotgun (WGS) entry which is preliminary data.</text>
</comment>
<feature type="domain" description="SsuA/THI5-like" evidence="5">
    <location>
        <begin position="50"/>
        <end position="259"/>
    </location>
</feature>
<evidence type="ECO:0000256" key="4">
    <source>
        <dbReference type="SAM" id="SignalP"/>
    </source>
</evidence>
<evidence type="ECO:0000313" key="6">
    <source>
        <dbReference type="EMBL" id="MBB4018501.1"/>
    </source>
</evidence>
<protein>
    <submittedName>
        <fullName evidence="6">Sulfonate transport system substrate-binding protein</fullName>
    </submittedName>
</protein>
<name>A0A840BY92_9HYPH</name>
<evidence type="ECO:0000256" key="2">
    <source>
        <dbReference type="ARBA" id="ARBA00022448"/>
    </source>
</evidence>
<comment type="subcellular location">
    <subcellularLocation>
        <location evidence="1">Periplasm</location>
    </subcellularLocation>
</comment>
<reference evidence="6 7" key="1">
    <citation type="submission" date="2020-08" db="EMBL/GenBank/DDBJ databases">
        <title>Genomic Encyclopedia of Type Strains, Phase IV (KMG-IV): sequencing the most valuable type-strain genomes for metagenomic binning, comparative biology and taxonomic classification.</title>
        <authorList>
            <person name="Goeker M."/>
        </authorList>
    </citation>
    <scope>NUCLEOTIDE SEQUENCE [LARGE SCALE GENOMIC DNA]</scope>
    <source>
        <strain evidence="6 7">DSM 103737</strain>
    </source>
</reference>
<dbReference type="CDD" id="cd01008">
    <property type="entry name" value="PBP2_NrtA_SsuA_CpmA_like"/>
    <property type="match status" value="1"/>
</dbReference>
<evidence type="ECO:0000313" key="7">
    <source>
        <dbReference type="Proteomes" id="UP000577362"/>
    </source>
</evidence>
<dbReference type="AlphaFoldDB" id="A0A840BY92"/>
<dbReference type="PANTHER" id="PTHR30024">
    <property type="entry name" value="ALIPHATIC SULFONATES-BINDING PROTEIN-RELATED"/>
    <property type="match status" value="1"/>
</dbReference>
<gene>
    <name evidence="6" type="ORF">GGR16_003548</name>
</gene>
<dbReference type="GO" id="GO:0042597">
    <property type="term" value="C:periplasmic space"/>
    <property type="evidence" value="ECO:0007669"/>
    <property type="project" value="UniProtKB-SubCell"/>
</dbReference>
<feature type="chain" id="PRO_5032985926" evidence="4">
    <location>
        <begin position="32"/>
        <end position="326"/>
    </location>
</feature>
<dbReference type="PANTHER" id="PTHR30024:SF42">
    <property type="entry name" value="ALIPHATIC SULFONATES-BINDING PROTEIN-RELATED"/>
    <property type="match status" value="1"/>
</dbReference>
<keyword evidence="7" id="KW-1185">Reference proteome</keyword>
<accession>A0A840BY92</accession>
<dbReference type="GO" id="GO:0042626">
    <property type="term" value="F:ATPase-coupled transmembrane transporter activity"/>
    <property type="evidence" value="ECO:0007669"/>
    <property type="project" value="InterPro"/>
</dbReference>
<keyword evidence="2" id="KW-0813">Transport</keyword>
<dbReference type="NCBIfam" id="TIGR01728">
    <property type="entry name" value="SsuA_fam"/>
    <property type="match status" value="1"/>
</dbReference>
<dbReference type="PROSITE" id="PS51318">
    <property type="entry name" value="TAT"/>
    <property type="match status" value="1"/>
</dbReference>
<organism evidence="6 7">
    <name type="scientific">Chelatococcus caeni</name>
    <dbReference type="NCBI Taxonomy" id="1348468"/>
    <lineage>
        <taxon>Bacteria</taxon>
        <taxon>Pseudomonadati</taxon>
        <taxon>Pseudomonadota</taxon>
        <taxon>Alphaproteobacteria</taxon>
        <taxon>Hyphomicrobiales</taxon>
        <taxon>Chelatococcaceae</taxon>
        <taxon>Chelatococcus</taxon>
    </lineage>
</organism>
<proteinExistence type="predicted"/>